<sequence length="418" mass="43668">MTRPRTVAGRYELREVLGVGSFATVHRALDDRLEDEVVVKVLAENHSLNPDVRERFIAEGRSLRRVDSPHVVTVHDIGETDRQQPYLVLELADRGTLAARVARLRETGWVASPGDLLAVARALAAALSAVHAAGLVHRDLSPDNVLVTSVPGLERGDGAAPDGPRTVTTSRLAGTTPGPPLVRADERLVLADLGLCKDLAVSSGLTVAGGTAGFRPPEQRSPGTVDHRADLWAASTFVTWLARGSAVPAELEAALRRSLAEDPTRRHPDARAWLADVERALAPPSTRSPGPVGSTTTAPRPRRARRGLLALLLAVATVVGGVGGALVADGPGPRSSTSTAGVAVEGPSRIAVGETVTLTARVDGADSWVWTLPTGEYVSDAAEVTLTPTSAGSARVVLTARDAAGTELRDVHVLTVTG</sequence>
<proteinExistence type="predicted"/>
<keyword evidence="9" id="KW-0472">Membrane</keyword>
<evidence type="ECO:0000256" key="5">
    <source>
        <dbReference type="ARBA" id="ARBA00022777"/>
    </source>
</evidence>
<evidence type="ECO:0000313" key="12">
    <source>
        <dbReference type="Proteomes" id="UP001157161"/>
    </source>
</evidence>
<keyword evidence="3" id="KW-0808">Transferase</keyword>
<keyword evidence="9" id="KW-1133">Transmembrane helix</keyword>
<dbReference type="Gene3D" id="2.60.40.10">
    <property type="entry name" value="Immunoglobulins"/>
    <property type="match status" value="1"/>
</dbReference>
<accession>A0AA37UVN3</accession>
<evidence type="ECO:0000259" key="10">
    <source>
        <dbReference type="PROSITE" id="PS50011"/>
    </source>
</evidence>
<evidence type="ECO:0000256" key="4">
    <source>
        <dbReference type="ARBA" id="ARBA00022741"/>
    </source>
</evidence>
<feature type="region of interest" description="Disordered" evidence="8">
    <location>
        <begin position="280"/>
        <end position="301"/>
    </location>
</feature>
<evidence type="ECO:0000256" key="9">
    <source>
        <dbReference type="SAM" id="Phobius"/>
    </source>
</evidence>
<dbReference type="GO" id="GO:0004674">
    <property type="term" value="F:protein serine/threonine kinase activity"/>
    <property type="evidence" value="ECO:0007669"/>
    <property type="project" value="UniProtKB-KW"/>
</dbReference>
<gene>
    <name evidence="11" type="ORF">GCM10025875_12880</name>
</gene>
<dbReference type="EC" id="2.7.11.1" evidence="1"/>
<dbReference type="CDD" id="cd14014">
    <property type="entry name" value="STKc_PknB_like"/>
    <property type="match status" value="1"/>
</dbReference>
<dbReference type="InterPro" id="IPR011009">
    <property type="entry name" value="Kinase-like_dom_sf"/>
</dbReference>
<dbReference type="Gene3D" id="1.10.510.10">
    <property type="entry name" value="Transferase(Phosphotransferase) domain 1"/>
    <property type="match status" value="1"/>
</dbReference>
<evidence type="ECO:0000313" key="11">
    <source>
        <dbReference type="EMBL" id="GMA31296.1"/>
    </source>
</evidence>
<keyword evidence="4 7" id="KW-0547">Nucleotide-binding</keyword>
<dbReference type="Pfam" id="PF00069">
    <property type="entry name" value="Pkinase"/>
    <property type="match status" value="1"/>
</dbReference>
<dbReference type="PROSITE" id="PS00109">
    <property type="entry name" value="PROTEIN_KINASE_TYR"/>
    <property type="match status" value="1"/>
</dbReference>
<dbReference type="SUPFAM" id="SSF49299">
    <property type="entry name" value="PKD domain"/>
    <property type="match status" value="1"/>
</dbReference>
<reference evidence="11" key="2">
    <citation type="submission" date="2023-02" db="EMBL/GenBank/DDBJ databases">
        <authorList>
            <person name="Sun Q."/>
            <person name="Mori K."/>
        </authorList>
    </citation>
    <scope>NUCLEOTIDE SEQUENCE</scope>
    <source>
        <strain evidence="11">NBRC 112290</strain>
    </source>
</reference>
<name>A0AA37UVN3_9MICO</name>
<dbReference type="PANTHER" id="PTHR43289:SF6">
    <property type="entry name" value="SERINE_THREONINE-PROTEIN KINASE NEKL-3"/>
    <property type="match status" value="1"/>
</dbReference>
<dbReference type="SUPFAM" id="SSF56112">
    <property type="entry name" value="Protein kinase-like (PK-like)"/>
    <property type="match status" value="1"/>
</dbReference>
<evidence type="ECO:0000256" key="3">
    <source>
        <dbReference type="ARBA" id="ARBA00022679"/>
    </source>
</evidence>
<dbReference type="Gene3D" id="3.30.200.20">
    <property type="entry name" value="Phosphorylase Kinase, domain 1"/>
    <property type="match status" value="1"/>
</dbReference>
<dbReference type="InterPro" id="IPR035986">
    <property type="entry name" value="PKD_dom_sf"/>
</dbReference>
<organism evidence="11 12">
    <name type="scientific">Litorihabitans aurantiacus</name>
    <dbReference type="NCBI Taxonomy" id="1930061"/>
    <lineage>
        <taxon>Bacteria</taxon>
        <taxon>Bacillati</taxon>
        <taxon>Actinomycetota</taxon>
        <taxon>Actinomycetes</taxon>
        <taxon>Micrococcales</taxon>
        <taxon>Beutenbergiaceae</taxon>
        <taxon>Litorihabitans</taxon>
    </lineage>
</organism>
<dbReference type="AlphaFoldDB" id="A0AA37UVN3"/>
<dbReference type="PROSITE" id="PS50011">
    <property type="entry name" value="PROTEIN_KINASE_DOM"/>
    <property type="match status" value="1"/>
</dbReference>
<dbReference type="Proteomes" id="UP001157161">
    <property type="component" value="Unassembled WGS sequence"/>
</dbReference>
<dbReference type="PANTHER" id="PTHR43289">
    <property type="entry name" value="MITOGEN-ACTIVATED PROTEIN KINASE KINASE KINASE 20-RELATED"/>
    <property type="match status" value="1"/>
</dbReference>
<keyword evidence="6 7" id="KW-0067">ATP-binding</keyword>
<dbReference type="InterPro" id="IPR000601">
    <property type="entry name" value="PKD_dom"/>
</dbReference>
<dbReference type="GO" id="GO:0005975">
    <property type="term" value="P:carbohydrate metabolic process"/>
    <property type="evidence" value="ECO:0007669"/>
    <property type="project" value="UniProtKB-ARBA"/>
</dbReference>
<evidence type="ECO:0000256" key="8">
    <source>
        <dbReference type="SAM" id="MobiDB-lite"/>
    </source>
</evidence>
<dbReference type="InterPro" id="IPR000719">
    <property type="entry name" value="Prot_kinase_dom"/>
</dbReference>
<evidence type="ECO:0000256" key="6">
    <source>
        <dbReference type="ARBA" id="ARBA00022840"/>
    </source>
</evidence>
<dbReference type="InterPro" id="IPR008266">
    <property type="entry name" value="Tyr_kinase_AS"/>
</dbReference>
<keyword evidence="9" id="KW-0812">Transmembrane</keyword>
<protein>
    <recommendedName>
        <fullName evidence="1">non-specific serine/threonine protein kinase</fullName>
        <ecNumber evidence="1">2.7.11.1</ecNumber>
    </recommendedName>
</protein>
<dbReference type="Pfam" id="PF00801">
    <property type="entry name" value="PKD"/>
    <property type="match status" value="1"/>
</dbReference>
<feature type="transmembrane region" description="Helical" evidence="9">
    <location>
        <begin position="308"/>
        <end position="328"/>
    </location>
</feature>
<keyword evidence="2" id="KW-0723">Serine/threonine-protein kinase</keyword>
<comment type="caution">
    <text evidence="11">The sequence shown here is derived from an EMBL/GenBank/DDBJ whole genome shotgun (WGS) entry which is preliminary data.</text>
</comment>
<evidence type="ECO:0000256" key="7">
    <source>
        <dbReference type="PROSITE-ProRule" id="PRU10141"/>
    </source>
</evidence>
<reference evidence="11" key="1">
    <citation type="journal article" date="2014" name="Int. J. Syst. Evol. Microbiol.">
        <title>Complete genome sequence of Corynebacterium casei LMG S-19264T (=DSM 44701T), isolated from a smear-ripened cheese.</title>
        <authorList>
            <consortium name="US DOE Joint Genome Institute (JGI-PGF)"/>
            <person name="Walter F."/>
            <person name="Albersmeier A."/>
            <person name="Kalinowski J."/>
            <person name="Ruckert C."/>
        </authorList>
    </citation>
    <scope>NUCLEOTIDE SEQUENCE</scope>
    <source>
        <strain evidence="11">NBRC 112290</strain>
    </source>
</reference>
<dbReference type="InterPro" id="IPR013783">
    <property type="entry name" value="Ig-like_fold"/>
</dbReference>
<keyword evidence="12" id="KW-1185">Reference proteome</keyword>
<dbReference type="PROSITE" id="PS00107">
    <property type="entry name" value="PROTEIN_KINASE_ATP"/>
    <property type="match status" value="1"/>
</dbReference>
<evidence type="ECO:0000256" key="2">
    <source>
        <dbReference type="ARBA" id="ARBA00022527"/>
    </source>
</evidence>
<dbReference type="EMBL" id="BSUM01000001">
    <property type="protein sequence ID" value="GMA31296.1"/>
    <property type="molecule type" value="Genomic_DNA"/>
</dbReference>
<keyword evidence="5 11" id="KW-0418">Kinase</keyword>
<feature type="binding site" evidence="7">
    <location>
        <position position="40"/>
    </location>
    <ligand>
        <name>ATP</name>
        <dbReference type="ChEBI" id="CHEBI:30616"/>
    </ligand>
</feature>
<dbReference type="GO" id="GO:0005524">
    <property type="term" value="F:ATP binding"/>
    <property type="evidence" value="ECO:0007669"/>
    <property type="project" value="UniProtKB-UniRule"/>
</dbReference>
<feature type="domain" description="Protein kinase" evidence="10">
    <location>
        <begin position="11"/>
        <end position="350"/>
    </location>
</feature>
<evidence type="ECO:0000256" key="1">
    <source>
        <dbReference type="ARBA" id="ARBA00012513"/>
    </source>
</evidence>
<dbReference type="InterPro" id="IPR017441">
    <property type="entry name" value="Protein_kinase_ATP_BS"/>
</dbReference>
<feature type="region of interest" description="Disordered" evidence="8">
    <location>
        <begin position="152"/>
        <end position="179"/>
    </location>
</feature>
<dbReference type="RefSeq" id="WP_284250156.1">
    <property type="nucleotide sequence ID" value="NZ_BSUM01000001.1"/>
</dbReference>